<evidence type="ECO:0000313" key="2">
    <source>
        <dbReference type="Proteomes" id="UP000000607"/>
    </source>
</evidence>
<dbReference type="KEGG" id="msu:MS0299"/>
<dbReference type="AlphaFoldDB" id="Q65VV4"/>
<reference evidence="1 2" key="1">
    <citation type="journal article" date="2004" name="Nat. Biotechnol.">
        <title>The genome sequence of the capnophilic rumen bacterium Mannheimia succiniciproducens.</title>
        <authorList>
            <person name="Hong S.H."/>
            <person name="Kim J.S."/>
            <person name="Lee S.Y."/>
            <person name="In Y.H."/>
            <person name="Choi S.S."/>
            <person name="Rih J.-K."/>
            <person name="Kim C.H."/>
            <person name="Jeong H."/>
            <person name="Hur C.G."/>
            <person name="Kim J.J."/>
        </authorList>
    </citation>
    <scope>NUCLEOTIDE SEQUENCE [LARGE SCALE GENOMIC DNA]</scope>
    <source>
        <strain evidence="2">KCTC 0769BP / MBEL55E</strain>
    </source>
</reference>
<keyword evidence="2" id="KW-1185">Reference proteome</keyword>
<organism evidence="1 2">
    <name type="scientific">Mannheimia succiniciproducens (strain KCTC 0769BP / MBEL55E)</name>
    <dbReference type="NCBI Taxonomy" id="221988"/>
    <lineage>
        <taxon>Bacteria</taxon>
        <taxon>Pseudomonadati</taxon>
        <taxon>Pseudomonadota</taxon>
        <taxon>Gammaproteobacteria</taxon>
        <taxon>Pasteurellales</taxon>
        <taxon>Pasteurellaceae</taxon>
        <taxon>Basfia</taxon>
    </lineage>
</organism>
<evidence type="ECO:0000313" key="1">
    <source>
        <dbReference type="EMBL" id="AAU36906.1"/>
    </source>
</evidence>
<protein>
    <submittedName>
        <fullName evidence="1">Uncharacterized protein</fullName>
    </submittedName>
</protein>
<name>Q65VV4_MANSM</name>
<accession>Q65VV4</accession>
<dbReference type="EMBL" id="AE016827">
    <property type="protein sequence ID" value="AAU36906.1"/>
    <property type="molecule type" value="Genomic_DNA"/>
</dbReference>
<dbReference type="Proteomes" id="UP000000607">
    <property type="component" value="Chromosome"/>
</dbReference>
<dbReference type="STRING" id="221988.MS0299"/>
<gene>
    <name evidence="1" type="ordered locus">MS0299</name>
</gene>
<dbReference type="HOGENOM" id="CLU_3397299_0_0_6"/>
<proteinExistence type="predicted"/>
<sequence>MNISVKNRKKTTALFRNEKHQHSRLSAELAF</sequence>